<sequence>MNTHVHRFTLLCAAGLFAFTAGAAPAQAANNRASCVGIIVSTYAPAGMLDVNDYKDAAKDLEYDTFGRFVADGARQHAGSLEDCEP</sequence>
<keyword evidence="1" id="KW-0732">Signal</keyword>
<proteinExistence type="predicted"/>
<evidence type="ECO:0000313" key="3">
    <source>
        <dbReference type="Proteomes" id="UP000294621"/>
    </source>
</evidence>
<dbReference type="EMBL" id="SMZQ01000012">
    <property type="protein sequence ID" value="TDL33237.1"/>
    <property type="molecule type" value="Genomic_DNA"/>
</dbReference>
<evidence type="ECO:0000256" key="1">
    <source>
        <dbReference type="SAM" id="SignalP"/>
    </source>
</evidence>
<feature type="chain" id="PRO_5021026624" evidence="1">
    <location>
        <begin position="29"/>
        <end position="86"/>
    </location>
</feature>
<dbReference type="Proteomes" id="UP000294621">
    <property type="component" value="Unassembled WGS sequence"/>
</dbReference>
<feature type="signal peptide" evidence="1">
    <location>
        <begin position="1"/>
        <end position="28"/>
    </location>
</feature>
<reference evidence="2 3" key="1">
    <citation type="submission" date="2019-03" db="EMBL/GenBank/DDBJ databases">
        <title>Genome Sequencing and Assembly of Various Microbes Isolated from Partially Reclaimed Soil and Acid Mine Drainage (AMD) Site.</title>
        <authorList>
            <person name="Steinbock B."/>
            <person name="Bechtold R."/>
            <person name="Sevigny J.L."/>
            <person name="Thomas D."/>
            <person name="Cuthill L.R."/>
            <person name="Aveiro Johannsen E.J."/>
            <person name="Thomas K."/>
            <person name="Ghosh A."/>
        </authorList>
    </citation>
    <scope>NUCLEOTIDE SEQUENCE [LARGE SCALE GENOMIC DNA]</scope>
    <source>
        <strain evidence="2 3">S-A1</strain>
    </source>
</reference>
<name>A0A4R5XRC7_9MICC</name>
<dbReference type="OrthoDB" id="9937966at2"/>
<gene>
    <name evidence="2" type="ORF">E2R57_18720</name>
</gene>
<organism evidence="2 3">
    <name type="scientific">Arthrobacter nitrophenolicus</name>
    <dbReference type="NCBI Taxonomy" id="683150"/>
    <lineage>
        <taxon>Bacteria</taxon>
        <taxon>Bacillati</taxon>
        <taxon>Actinomycetota</taxon>
        <taxon>Actinomycetes</taxon>
        <taxon>Micrococcales</taxon>
        <taxon>Micrococcaceae</taxon>
        <taxon>Arthrobacter</taxon>
    </lineage>
</organism>
<evidence type="ECO:0000313" key="2">
    <source>
        <dbReference type="EMBL" id="TDL33237.1"/>
    </source>
</evidence>
<comment type="caution">
    <text evidence="2">The sequence shown here is derived from an EMBL/GenBank/DDBJ whole genome shotgun (WGS) entry which is preliminary data.</text>
</comment>
<dbReference type="AlphaFoldDB" id="A0A4R5XRC7"/>
<dbReference type="RefSeq" id="WP_133351649.1">
    <property type="nucleotide sequence ID" value="NZ_SMZQ01000012.1"/>
</dbReference>
<protein>
    <submittedName>
        <fullName evidence="2">Uncharacterized protein</fullName>
    </submittedName>
</protein>
<accession>A0A4R5XRC7</accession>
<dbReference type="STRING" id="683150.G205_05416"/>